<dbReference type="Gene3D" id="1.10.3080.10">
    <property type="entry name" value="Clc chloride channel"/>
    <property type="match status" value="1"/>
</dbReference>
<gene>
    <name evidence="2" type="ORF">METZ01_LOCUS147855</name>
</gene>
<protein>
    <recommendedName>
        <fullName evidence="3">Chloride channel protein</fullName>
    </recommendedName>
</protein>
<evidence type="ECO:0000256" key="1">
    <source>
        <dbReference type="SAM" id="Phobius"/>
    </source>
</evidence>
<keyword evidence="1" id="KW-1133">Transmembrane helix</keyword>
<evidence type="ECO:0008006" key="3">
    <source>
        <dbReference type="Google" id="ProtNLM"/>
    </source>
</evidence>
<proteinExistence type="predicted"/>
<evidence type="ECO:0000313" key="2">
    <source>
        <dbReference type="EMBL" id="SVA95001.1"/>
    </source>
</evidence>
<accession>A0A382A185</accession>
<organism evidence="2">
    <name type="scientific">marine metagenome</name>
    <dbReference type="NCBI Taxonomy" id="408172"/>
    <lineage>
        <taxon>unclassified sequences</taxon>
        <taxon>metagenomes</taxon>
        <taxon>ecological metagenomes</taxon>
    </lineage>
</organism>
<dbReference type="InterPro" id="IPR014743">
    <property type="entry name" value="Cl-channel_core"/>
</dbReference>
<keyword evidence="1" id="KW-0472">Membrane</keyword>
<dbReference type="EMBL" id="UINC01023406">
    <property type="protein sequence ID" value="SVA95001.1"/>
    <property type="molecule type" value="Genomic_DNA"/>
</dbReference>
<dbReference type="AlphaFoldDB" id="A0A382A185"/>
<dbReference type="SUPFAM" id="SSF81340">
    <property type="entry name" value="Clc chloride channel"/>
    <property type="match status" value="1"/>
</dbReference>
<feature type="non-terminal residue" evidence="2">
    <location>
        <position position="94"/>
    </location>
</feature>
<name>A0A382A185_9ZZZZ</name>
<keyword evidence="1" id="KW-0812">Transmembrane</keyword>
<feature type="transmembrane region" description="Helical" evidence="1">
    <location>
        <begin position="35"/>
        <end position="54"/>
    </location>
</feature>
<reference evidence="2" key="1">
    <citation type="submission" date="2018-05" db="EMBL/GenBank/DDBJ databases">
        <authorList>
            <person name="Lanie J.A."/>
            <person name="Ng W.-L."/>
            <person name="Kazmierczak K.M."/>
            <person name="Andrzejewski T.M."/>
            <person name="Davidsen T.M."/>
            <person name="Wayne K.J."/>
            <person name="Tettelin H."/>
            <person name="Glass J.I."/>
            <person name="Rusch D."/>
            <person name="Podicherti R."/>
            <person name="Tsui H.-C.T."/>
            <person name="Winkler M.E."/>
        </authorList>
    </citation>
    <scope>NUCLEOTIDE SEQUENCE</scope>
</reference>
<sequence>MMTAALVIGLICGFFAVGLNWSVHTLRLYITELELGWGSIFIPALGAGIAVFLVRSIISDSAAHGVSDVIKAMALGSEILRRRMIHSRFLGSLL</sequence>